<keyword evidence="6" id="KW-1185">Reference proteome</keyword>
<feature type="domain" description="Carboxylesterase type B" evidence="4">
    <location>
        <begin position="353"/>
        <end position="448"/>
    </location>
</feature>
<dbReference type="Pfam" id="PF00135">
    <property type="entry name" value="COesterase"/>
    <property type="match status" value="2"/>
</dbReference>
<dbReference type="InterPro" id="IPR029058">
    <property type="entry name" value="AB_hydrolase_fold"/>
</dbReference>
<accession>A0ABV4CD31</accession>
<organism evidence="5 6">
    <name type="scientific">Saccharopolyspora cebuensis</name>
    <dbReference type="NCBI Taxonomy" id="418759"/>
    <lineage>
        <taxon>Bacteria</taxon>
        <taxon>Bacillati</taxon>
        <taxon>Actinomycetota</taxon>
        <taxon>Actinomycetes</taxon>
        <taxon>Pseudonocardiales</taxon>
        <taxon>Pseudonocardiaceae</taxon>
        <taxon>Saccharopolyspora</taxon>
    </lineage>
</organism>
<evidence type="ECO:0000313" key="6">
    <source>
        <dbReference type="Proteomes" id="UP001564626"/>
    </source>
</evidence>
<dbReference type="SUPFAM" id="SSF53474">
    <property type="entry name" value="alpha/beta-Hydrolases"/>
    <property type="match status" value="1"/>
</dbReference>
<gene>
    <name evidence="5" type="ORF">AB8O55_05640</name>
</gene>
<evidence type="ECO:0000256" key="1">
    <source>
        <dbReference type="ARBA" id="ARBA00005964"/>
    </source>
</evidence>
<dbReference type="EMBL" id="JBGEHV010000007">
    <property type="protein sequence ID" value="MEY8038871.1"/>
    <property type="molecule type" value="Genomic_DNA"/>
</dbReference>
<dbReference type="PROSITE" id="PS00122">
    <property type="entry name" value="CARBOXYLESTERASE_B_1"/>
    <property type="match status" value="1"/>
</dbReference>
<protein>
    <recommendedName>
        <fullName evidence="3">Carboxylic ester hydrolase</fullName>
        <ecNumber evidence="3">3.1.1.-</ecNumber>
    </recommendedName>
</protein>
<keyword evidence="2 3" id="KW-0378">Hydrolase</keyword>
<dbReference type="InterPro" id="IPR050309">
    <property type="entry name" value="Type-B_Carboxylest/Lipase"/>
</dbReference>
<evidence type="ECO:0000313" key="5">
    <source>
        <dbReference type="EMBL" id="MEY8038871.1"/>
    </source>
</evidence>
<comment type="similarity">
    <text evidence="1 3">Belongs to the type-B carboxylesterase/lipase family.</text>
</comment>
<reference evidence="5 6" key="1">
    <citation type="submission" date="2024-08" db="EMBL/GenBank/DDBJ databases">
        <title>Genome mining of Saccharopolyspora cebuensis PGLac3 from Nigerian medicinal plant.</title>
        <authorList>
            <person name="Ezeobiora C.E."/>
            <person name="Igbokwe N.H."/>
            <person name="Amin D.H."/>
            <person name="Mendie U.E."/>
        </authorList>
    </citation>
    <scope>NUCLEOTIDE SEQUENCE [LARGE SCALE GENOMIC DNA]</scope>
    <source>
        <strain evidence="5 6">PGLac3</strain>
    </source>
</reference>
<comment type="caution">
    <text evidence="5">The sequence shown here is derived from an EMBL/GenBank/DDBJ whole genome shotgun (WGS) entry which is preliminary data.</text>
</comment>
<dbReference type="PANTHER" id="PTHR11559">
    <property type="entry name" value="CARBOXYLESTERASE"/>
    <property type="match status" value="1"/>
</dbReference>
<dbReference type="Proteomes" id="UP001564626">
    <property type="component" value="Unassembled WGS sequence"/>
</dbReference>
<evidence type="ECO:0000256" key="2">
    <source>
        <dbReference type="ARBA" id="ARBA00022801"/>
    </source>
</evidence>
<proteinExistence type="inferred from homology"/>
<dbReference type="EC" id="3.1.1.-" evidence="3"/>
<evidence type="ECO:0000256" key="3">
    <source>
        <dbReference type="RuleBase" id="RU361235"/>
    </source>
</evidence>
<sequence length="484" mass="49987">MEPIVRTRSGALRGRTADGVTAYPGIPYAAPLDGPRRFQAPHPPDRWDGVREAVAHSPSVPQPAALPGLPSAWNPSDGTDALSVNVWTPEPGAAGLPVLVWIHGGAYLAGTSADPTYDGAALARGGVVVVTLNYRVGYEGFGWLPDAPANRGLRDQLAALRWVQEEIAGFGGDPGSVTIMGESAGGTSVAALVAGPAAEGLFGRAIAQSASGLFVDEAEARRLAELITGGLGVEPTAAALAGLPPEAVHAAHGPAFAAIDADRASWTNNTPYAAVVDGELLTDLPWRAMRSGAGRSIDLISGFNTDEAALFTADVPPGGADPEATAAGLRLPPGAVERYRAAHPGADDRALTTLLLSDGLFRMPSVWCADAHAAAGGRTHLYEFGWRTPARGGVLGACHSLDVPFTFGATGGPMAAALLEGSDPDEVAALSGRIRGAWTSFAATGDPGWPRYDPERRLARFWDSPPTVVADPVAASRRIWHGRG</sequence>
<dbReference type="InterPro" id="IPR019826">
    <property type="entry name" value="Carboxylesterase_B_AS"/>
</dbReference>
<dbReference type="Gene3D" id="3.40.50.1820">
    <property type="entry name" value="alpha/beta hydrolase"/>
    <property type="match status" value="1"/>
</dbReference>
<name>A0ABV4CD31_9PSEU</name>
<feature type="domain" description="Carboxylesterase type B" evidence="4">
    <location>
        <begin position="2"/>
        <end position="315"/>
    </location>
</feature>
<evidence type="ECO:0000259" key="4">
    <source>
        <dbReference type="Pfam" id="PF00135"/>
    </source>
</evidence>
<dbReference type="RefSeq" id="WP_345366609.1">
    <property type="nucleotide sequence ID" value="NZ_BAABII010000016.1"/>
</dbReference>
<dbReference type="InterPro" id="IPR002018">
    <property type="entry name" value="CarbesteraseB"/>
</dbReference>